<dbReference type="RefSeq" id="WP_040990986.1">
    <property type="nucleotide sequence ID" value="NZ_JTKH01000021.1"/>
</dbReference>
<sequence>MNIQSLIEKFSSGKRSGQCLKVIVQPSAIYFSEFHNAMLPKCVPIQGAEWQKKLIETLVAAQISDASVDVVLNSSLYQNYQIEKPNVPQEELSLTLPFLLKDLISEKVTEIIADAMPLPSSNKLQVYVVPKTMVLGLAKELEAIKLTLGHVLVEDDVWGRAASGLDCFVLLQRSQNGAYKVSAFVDHRCVFQRTIRGVVPPLTGVATAGFQLDSVALELQRSIDYLSSQMRGATLHRMKVCCDDEDNQALAQALDERLSVNVTPLMDVSLESGVLLAQLVAENDDIGINLYPAHLQPKVDRFTLNNVALASVVCLLLIAGVHGFNTVRQAQLSQELTQLQSQEKELNQQLIRLNERLAKHRPSPEKRQAVDRLKEEILSKQDSLNAVFLHEGEQQAGYSGIMQSLATLGRNDISINYIQMDNNVLDIKGLAREPKAIPNWVNQFKNELNLVGRSFDKLQIGRNENNILTFELHTKEEAKR</sequence>
<name>A0A0C2JSY5_9VIBR</name>
<evidence type="ECO:0000313" key="3">
    <source>
        <dbReference type="Proteomes" id="UP000031672"/>
    </source>
</evidence>
<dbReference type="Proteomes" id="UP000031672">
    <property type="component" value="Unassembled WGS sequence"/>
</dbReference>
<keyword evidence="1" id="KW-0175">Coiled coil</keyword>
<dbReference type="EMBL" id="JTKH01000021">
    <property type="protein sequence ID" value="KII77581.1"/>
    <property type="molecule type" value="Genomic_DNA"/>
</dbReference>
<accession>A0A0C2JSY5</accession>
<dbReference type="InterPro" id="IPR043129">
    <property type="entry name" value="ATPase_NBD"/>
</dbReference>
<evidence type="ECO:0000256" key="1">
    <source>
        <dbReference type="SAM" id="Coils"/>
    </source>
</evidence>
<gene>
    <name evidence="2" type="ORF">OJ16_12070</name>
</gene>
<dbReference type="InterPro" id="IPR016871">
    <property type="entry name" value="MSHA_biogenesis_MshI"/>
</dbReference>
<feature type="coiled-coil region" evidence="1">
    <location>
        <begin position="329"/>
        <end position="356"/>
    </location>
</feature>
<dbReference type="Gene3D" id="3.30.420.380">
    <property type="match status" value="1"/>
</dbReference>
<dbReference type="STRING" id="1461322.OJ16_12070"/>
<comment type="caution">
    <text evidence="2">The sequence shown here is derived from an EMBL/GenBank/DDBJ whole genome shotgun (WGS) entry which is preliminary data.</text>
</comment>
<accession>A0A0C2ND74</accession>
<dbReference type="SUPFAM" id="SSF53067">
    <property type="entry name" value="Actin-like ATPase domain"/>
    <property type="match status" value="1"/>
</dbReference>
<keyword evidence="3" id="KW-1185">Reference proteome</keyword>
<reference evidence="2 3" key="1">
    <citation type="submission" date="2014-11" db="EMBL/GenBank/DDBJ databases">
        <title>Draft Genome Sequence of Vibrio piscirenalis strains CECT 8603T and CECT 8604, two marine Gammaproteobacterium isolated from cultured gilthead sea bream (Sparus aurata).</title>
        <authorList>
            <person name="Arahal D.R."/>
            <person name="Rodrigo-Torres L."/>
            <person name="Lucena T."/>
            <person name="Pujalte M.J."/>
        </authorList>
    </citation>
    <scope>NUCLEOTIDE SEQUENCE [LARGE SCALE GENOMIC DNA]</scope>
    <source>
        <strain evidence="2 3">DCR 1-4-2</strain>
    </source>
</reference>
<evidence type="ECO:0000313" key="2">
    <source>
        <dbReference type="EMBL" id="KII77581.1"/>
    </source>
</evidence>
<organism evidence="2 3">
    <name type="scientific">Vibrio renipiscarius</name>
    <dbReference type="NCBI Taxonomy" id="1461322"/>
    <lineage>
        <taxon>Bacteria</taxon>
        <taxon>Pseudomonadati</taxon>
        <taxon>Pseudomonadota</taxon>
        <taxon>Gammaproteobacteria</taxon>
        <taxon>Vibrionales</taxon>
        <taxon>Vibrionaceae</taxon>
        <taxon>Vibrio</taxon>
    </lineage>
</organism>
<dbReference type="OrthoDB" id="5296002at2"/>
<dbReference type="AlphaFoldDB" id="A0A0C2JSY5"/>
<dbReference type="PIRSF" id="PIRSF028153">
    <property type="entry name" value="MSHA_biogenesis_protein_MshI"/>
    <property type="match status" value="1"/>
</dbReference>
<protein>
    <submittedName>
        <fullName evidence="2">MSHA biogenesis protein MshI</fullName>
    </submittedName>
</protein>
<proteinExistence type="predicted"/>